<evidence type="ECO:0000256" key="3">
    <source>
        <dbReference type="ARBA" id="ARBA00023277"/>
    </source>
</evidence>
<dbReference type="GO" id="GO:0019301">
    <property type="term" value="P:rhamnose catabolic process"/>
    <property type="evidence" value="ECO:0007669"/>
    <property type="project" value="UniProtKB-UniRule"/>
</dbReference>
<keyword evidence="4 5" id="KW-0684">Rhamnose metabolism</keyword>
<dbReference type="InterPro" id="IPR013448">
    <property type="entry name" value="L-rhamnose_mutarotase"/>
</dbReference>
<gene>
    <name evidence="5 7" type="primary">rhaM</name>
    <name evidence="7" type="ORF">ABK905_21935</name>
</gene>
<reference evidence="7" key="1">
    <citation type="submission" date="2024-06" db="EMBL/GenBank/DDBJ databases">
        <authorList>
            <person name="Coelho C."/>
            <person name="Bento M."/>
            <person name="Garcia E."/>
            <person name="Camelo A."/>
            <person name="Brandao I."/>
            <person name="Espirito Santo C."/>
            <person name="Trovao J."/>
            <person name="Verissimo A."/>
            <person name="Costa J."/>
            <person name="Tiago I."/>
        </authorList>
    </citation>
    <scope>NUCLEOTIDE SEQUENCE</scope>
    <source>
        <strain evidence="7">KWT182</strain>
    </source>
</reference>
<keyword evidence="1 5" id="KW-0963">Cytoplasm</keyword>
<feature type="binding site" evidence="5">
    <location>
        <begin position="76"/>
        <end position="77"/>
    </location>
    <ligand>
        <name>substrate</name>
    </ligand>
</feature>
<dbReference type="EMBL" id="CP157947">
    <property type="protein sequence ID" value="XBS69106.1"/>
    <property type="molecule type" value="Genomic_DNA"/>
</dbReference>
<evidence type="ECO:0000256" key="4">
    <source>
        <dbReference type="ARBA" id="ARBA00023308"/>
    </source>
</evidence>
<evidence type="ECO:0000256" key="6">
    <source>
        <dbReference type="NCBIfam" id="TIGR02625"/>
    </source>
</evidence>
<feature type="binding site" evidence="5">
    <location>
        <position position="18"/>
    </location>
    <ligand>
        <name>substrate</name>
    </ligand>
</feature>
<dbReference type="EC" id="5.1.3.32" evidence="5 6"/>
<evidence type="ECO:0000256" key="1">
    <source>
        <dbReference type="ARBA" id="ARBA00022490"/>
    </source>
</evidence>
<dbReference type="Pfam" id="PF05336">
    <property type="entry name" value="rhaM"/>
    <property type="match status" value="1"/>
</dbReference>
<evidence type="ECO:0000256" key="2">
    <source>
        <dbReference type="ARBA" id="ARBA00023235"/>
    </source>
</evidence>
<feature type="binding site" evidence="5">
    <location>
        <position position="41"/>
    </location>
    <ligand>
        <name>substrate</name>
    </ligand>
</feature>
<dbReference type="AlphaFoldDB" id="A0AAU7QA61"/>
<proteinExistence type="inferred from homology"/>
<dbReference type="InterPro" id="IPR008000">
    <property type="entry name" value="Rham/fucose_mutarotase"/>
</dbReference>
<dbReference type="PANTHER" id="PTHR34389:SF2">
    <property type="entry name" value="L-RHAMNOSE MUTAROTASE"/>
    <property type="match status" value="1"/>
</dbReference>
<dbReference type="NCBIfam" id="TIGR02625">
    <property type="entry name" value="YiiL_rotase"/>
    <property type="match status" value="1"/>
</dbReference>
<name>A0AAU7QA61_9GAMM</name>
<comment type="catalytic activity">
    <reaction evidence="5">
        <text>alpha-L-rhamnose = beta-L-rhamnose</text>
        <dbReference type="Rhea" id="RHEA:25584"/>
        <dbReference type="ChEBI" id="CHEBI:27586"/>
        <dbReference type="ChEBI" id="CHEBI:27907"/>
        <dbReference type="EC" id="5.1.3.32"/>
    </reaction>
</comment>
<dbReference type="GO" id="GO:0062192">
    <property type="term" value="F:L-rhamnose mutarotase activity"/>
    <property type="evidence" value="ECO:0007669"/>
    <property type="project" value="UniProtKB-UniRule"/>
</dbReference>
<comment type="function">
    <text evidence="5">Involved in the anomeric conversion of L-rhamnose.</text>
</comment>
<dbReference type="Gene3D" id="3.30.70.100">
    <property type="match status" value="1"/>
</dbReference>
<comment type="pathway">
    <text evidence="5">Carbohydrate metabolism; L-rhamnose metabolism.</text>
</comment>
<comment type="subcellular location">
    <subcellularLocation>
        <location evidence="5">Cytoplasm</location>
    </subcellularLocation>
</comment>
<organism evidence="7">
    <name type="scientific">Acerihabitans sp. KWT182</name>
    <dbReference type="NCBI Taxonomy" id="3157919"/>
    <lineage>
        <taxon>Bacteria</taxon>
        <taxon>Pseudomonadati</taxon>
        <taxon>Pseudomonadota</taxon>
        <taxon>Gammaproteobacteria</taxon>
        <taxon>Enterobacterales</taxon>
        <taxon>Pectobacteriaceae</taxon>
        <taxon>Acerihabitans</taxon>
    </lineage>
</organism>
<dbReference type="InterPro" id="IPR011008">
    <property type="entry name" value="Dimeric_a/b-barrel"/>
</dbReference>
<dbReference type="PANTHER" id="PTHR34389">
    <property type="entry name" value="L-RHAMNOSE MUTAROTASE"/>
    <property type="match status" value="1"/>
</dbReference>
<dbReference type="HAMAP" id="MF_01663">
    <property type="entry name" value="L_rham_rotase"/>
    <property type="match status" value="1"/>
</dbReference>
<accession>A0AAU7QA61</accession>
<dbReference type="GO" id="GO:0005737">
    <property type="term" value="C:cytoplasm"/>
    <property type="evidence" value="ECO:0007669"/>
    <property type="project" value="UniProtKB-SubCell"/>
</dbReference>
<comment type="similarity">
    <text evidence="5">Belongs to the rhamnose mutarotase family.</text>
</comment>
<keyword evidence="3 5" id="KW-0119">Carbohydrate metabolism</keyword>
<comment type="subunit">
    <text evidence="5">Homodimer.</text>
</comment>
<keyword evidence="2 5" id="KW-0413">Isomerase</keyword>
<evidence type="ECO:0000256" key="5">
    <source>
        <dbReference type="HAMAP-Rule" id="MF_01663"/>
    </source>
</evidence>
<protein>
    <recommendedName>
        <fullName evidence="5 6">L-rhamnose mutarotase</fullName>
        <ecNumber evidence="5 6">5.1.3.32</ecNumber>
    </recommendedName>
    <alternativeName>
        <fullName evidence="5">Rhamnose 1-epimerase</fullName>
    </alternativeName>
    <alternativeName>
        <fullName evidence="5">Type-3 mutarotase</fullName>
    </alternativeName>
</protein>
<evidence type="ECO:0000313" key="7">
    <source>
        <dbReference type="EMBL" id="XBS69106.1"/>
    </source>
</evidence>
<feature type="active site" description="Proton donor" evidence="5">
    <location>
        <position position="22"/>
    </location>
</feature>
<sequence>MIRKSFVMQVNPDAHEEYRRRHNPIWPELAQTLKAHGAHHYSIFMDEKRHLLFAYVEMESEARWNAVAQTEVCKRWWEYMTAVMPSNADNSPVSEELKPVFYLE</sequence>
<dbReference type="SUPFAM" id="SSF54909">
    <property type="entry name" value="Dimeric alpha+beta barrel"/>
    <property type="match status" value="1"/>
</dbReference>